<feature type="compositionally biased region" description="Polar residues" evidence="1">
    <location>
        <begin position="1"/>
        <end position="10"/>
    </location>
</feature>
<dbReference type="EMBL" id="FONX01000006">
    <property type="protein sequence ID" value="SFE86996.1"/>
    <property type="molecule type" value="Genomic_DNA"/>
</dbReference>
<accession>A0A1I2E2V8</accession>
<dbReference type="AlphaFoldDB" id="A0A1I2E2V8"/>
<feature type="region of interest" description="Disordered" evidence="1">
    <location>
        <begin position="1"/>
        <end position="27"/>
    </location>
</feature>
<evidence type="ECO:0000313" key="2">
    <source>
        <dbReference type="EMBL" id="SFE86996.1"/>
    </source>
</evidence>
<dbReference type="RefSeq" id="WP_059400410.1">
    <property type="nucleotide sequence ID" value="NZ_FONX01000006.1"/>
</dbReference>
<keyword evidence="3" id="KW-1185">Reference proteome</keyword>
<evidence type="ECO:0000256" key="1">
    <source>
        <dbReference type="SAM" id="MobiDB-lite"/>
    </source>
</evidence>
<evidence type="ECO:0000313" key="3">
    <source>
        <dbReference type="Proteomes" id="UP000199119"/>
    </source>
</evidence>
<sequence>MTHPESNPGASGTEPREVPAGTAPPSAACACPETAGSHRAAALAALRTDGLAIGECIRTLAVPNDDPYVTAAREAIRWDDDVEIDDETTTSVGDGGAWVLAWLWVSDHQAGVLSHSEMLEELAEHAGQALAAVHGLDKETFALRENQLLWLEELVTHHAEEIDAITSVRPTAEPGAILWVDETGSALWFVPSEALLHLLGLARKAGLAPKLAEHCERFCAQYGRTLDAVLTVIPLG</sequence>
<name>A0A1I2E2V8_9BURK</name>
<organism evidence="2 3">
    <name type="scientific">Paracidovorax wautersii</name>
    <dbReference type="NCBI Taxonomy" id="1177982"/>
    <lineage>
        <taxon>Bacteria</taxon>
        <taxon>Pseudomonadati</taxon>
        <taxon>Pseudomonadota</taxon>
        <taxon>Betaproteobacteria</taxon>
        <taxon>Burkholderiales</taxon>
        <taxon>Comamonadaceae</taxon>
        <taxon>Paracidovorax</taxon>
    </lineage>
</organism>
<proteinExistence type="predicted"/>
<dbReference type="Proteomes" id="UP000199119">
    <property type="component" value="Unassembled WGS sequence"/>
</dbReference>
<dbReference type="OrthoDB" id="8918665at2"/>
<gene>
    <name evidence="2" type="ORF">SAMN04489711_106180</name>
</gene>
<protein>
    <submittedName>
        <fullName evidence="2">Uncharacterized protein</fullName>
    </submittedName>
</protein>
<reference evidence="3" key="1">
    <citation type="submission" date="2016-10" db="EMBL/GenBank/DDBJ databases">
        <authorList>
            <person name="Varghese N."/>
            <person name="Submissions S."/>
        </authorList>
    </citation>
    <scope>NUCLEOTIDE SEQUENCE [LARGE SCALE GENOMIC DNA]</scope>
    <source>
        <strain evidence="3">DSM 27981</strain>
    </source>
</reference>